<keyword evidence="2" id="KW-1185">Reference proteome</keyword>
<comment type="caution">
    <text evidence="1">The sequence shown here is derived from an EMBL/GenBank/DDBJ whole genome shotgun (WGS) entry which is preliminary data.</text>
</comment>
<organism evidence="1 2">
    <name type="scientific">Conchiformibius steedae</name>
    <dbReference type="NCBI Taxonomy" id="153493"/>
    <lineage>
        <taxon>Bacteria</taxon>
        <taxon>Pseudomonadati</taxon>
        <taxon>Pseudomonadota</taxon>
        <taxon>Betaproteobacteria</taxon>
        <taxon>Neisseriales</taxon>
        <taxon>Neisseriaceae</taxon>
        <taxon>Conchiformibius</taxon>
    </lineage>
</organism>
<protein>
    <submittedName>
        <fullName evidence="1">Uncharacterized protein</fullName>
    </submittedName>
</protein>
<dbReference type="Proteomes" id="UP000269923">
    <property type="component" value="Unassembled WGS sequence"/>
</dbReference>
<dbReference type="AlphaFoldDB" id="A0A3P1ZZU4"/>
<gene>
    <name evidence="1" type="ORF">EII21_11135</name>
</gene>
<dbReference type="OrthoDB" id="9813719at2"/>
<evidence type="ECO:0000313" key="2">
    <source>
        <dbReference type="Proteomes" id="UP000269923"/>
    </source>
</evidence>
<name>A0A3P1ZZU4_9NEIS</name>
<dbReference type="EMBL" id="RQYC01000040">
    <property type="protein sequence ID" value="RRD88662.1"/>
    <property type="molecule type" value="Genomic_DNA"/>
</dbReference>
<reference evidence="1 2" key="1">
    <citation type="submission" date="2018-11" db="EMBL/GenBank/DDBJ databases">
        <title>Genomes From Bacteria Associated with the Canine Oral Cavity: a Test Case for Automated Genome-Based Taxonomic Assignment.</title>
        <authorList>
            <person name="Coil D.A."/>
            <person name="Jospin G."/>
            <person name="Darling A.E."/>
            <person name="Wallis C."/>
            <person name="Davis I.J."/>
            <person name="Harris S."/>
            <person name="Eisen J.A."/>
            <person name="Holcombe L.J."/>
            <person name="O'Flynn C."/>
        </authorList>
    </citation>
    <scope>NUCLEOTIDE SEQUENCE [LARGE SCALE GENOMIC DNA]</scope>
    <source>
        <strain evidence="1 2">COT-280</strain>
    </source>
</reference>
<dbReference type="RefSeq" id="WP_124796454.1">
    <property type="nucleotide sequence ID" value="NZ_RQYC01000040.1"/>
</dbReference>
<proteinExistence type="predicted"/>
<accession>A0A3P1ZZU4</accession>
<sequence length="81" mass="9132">MQHINAMLLYGVCLAPMSVPTNQACEQPENLTVQIRELTDYIAYCSAHPILLATVVHSNIFRIQASDKDKERSARLLMNMV</sequence>
<evidence type="ECO:0000313" key="1">
    <source>
        <dbReference type="EMBL" id="RRD88662.1"/>
    </source>
</evidence>